<dbReference type="GO" id="GO:0006412">
    <property type="term" value="P:translation"/>
    <property type="evidence" value="ECO:0007669"/>
    <property type="project" value="UniProtKB-UniRule"/>
</dbReference>
<accession>A0A078KIG8</accession>
<evidence type="ECO:0000256" key="1">
    <source>
        <dbReference type="ARBA" id="ARBA00009512"/>
    </source>
</evidence>
<proteinExistence type="inferred from homology"/>
<dbReference type="InterPro" id="IPR020814">
    <property type="entry name" value="Ribosomal_S6_plastid/chlpt"/>
</dbReference>
<keyword evidence="3 6" id="KW-0687">Ribonucleoprotein</keyword>
<dbReference type="HAMAP" id="MF_00360">
    <property type="entry name" value="Ribosomal_bS6"/>
    <property type="match status" value="1"/>
</dbReference>
<dbReference type="AlphaFoldDB" id="A0A078KIG8"/>
<dbReference type="GO" id="GO:0015935">
    <property type="term" value="C:small ribosomal subunit"/>
    <property type="evidence" value="ECO:0007669"/>
    <property type="project" value="TreeGrafter"/>
</dbReference>
<gene>
    <name evidence="6 7" type="primary">rpsF</name>
    <name evidence="7" type="ORF">CEM_317</name>
</gene>
<dbReference type="PANTHER" id="PTHR21011:SF1">
    <property type="entry name" value="SMALL RIBOSOMAL SUBUNIT PROTEIN BS6M"/>
    <property type="match status" value="1"/>
</dbReference>
<evidence type="ECO:0000313" key="8">
    <source>
        <dbReference type="Proteomes" id="UP000032420"/>
    </source>
</evidence>
<dbReference type="Gene3D" id="3.30.70.60">
    <property type="match status" value="1"/>
</dbReference>
<comment type="similarity">
    <text evidence="1 6">Belongs to the bacterial ribosomal protein bS6 family.</text>
</comment>
<evidence type="ECO:0000256" key="2">
    <source>
        <dbReference type="ARBA" id="ARBA00022980"/>
    </source>
</evidence>
<dbReference type="OrthoDB" id="9812702at2"/>
<dbReference type="PANTHER" id="PTHR21011">
    <property type="entry name" value="MITOCHONDRIAL 28S RIBOSOMAL PROTEIN S6"/>
    <property type="match status" value="1"/>
</dbReference>
<dbReference type="STRING" id="1495769.CEM_317"/>
<dbReference type="InterPro" id="IPR000529">
    <property type="entry name" value="Ribosomal_bS6"/>
</dbReference>
<evidence type="ECO:0000313" key="7">
    <source>
        <dbReference type="EMBL" id="CDZ16564.1"/>
    </source>
</evidence>
<dbReference type="CDD" id="cd00473">
    <property type="entry name" value="bS6"/>
    <property type="match status" value="1"/>
</dbReference>
<comment type="function">
    <text evidence="4 6">Binds together with bS18 to 16S ribosomal RNA.</text>
</comment>
<dbReference type="EMBL" id="LM655252">
    <property type="protein sequence ID" value="CDZ16564.1"/>
    <property type="molecule type" value="Genomic_DNA"/>
</dbReference>
<dbReference type="HOGENOM" id="CLU_113441_6_1_6"/>
<keyword evidence="6" id="KW-0699">rRNA-binding</keyword>
<reference evidence="8" key="1">
    <citation type="submission" date="2014-07" db="EMBL/GenBank/DDBJ databases">
        <authorList>
            <person name="Santos-Garcia D."/>
        </authorList>
    </citation>
    <scope>NUCLEOTIDE SEQUENCE [LARGE SCALE GENOMIC DNA]</scope>
</reference>
<dbReference type="Pfam" id="PF01250">
    <property type="entry name" value="Ribosomal_S6"/>
    <property type="match status" value="1"/>
</dbReference>
<dbReference type="GO" id="GO:0003735">
    <property type="term" value="F:structural constituent of ribosome"/>
    <property type="evidence" value="ECO:0007669"/>
    <property type="project" value="InterPro"/>
</dbReference>
<evidence type="ECO:0000256" key="5">
    <source>
        <dbReference type="ARBA" id="ARBA00035294"/>
    </source>
</evidence>
<dbReference type="GO" id="GO:0005737">
    <property type="term" value="C:cytoplasm"/>
    <property type="evidence" value="ECO:0007669"/>
    <property type="project" value="UniProtKB-ARBA"/>
</dbReference>
<keyword evidence="8" id="KW-1185">Reference proteome</keyword>
<name>A0A078KIG8_9GAMM</name>
<dbReference type="GO" id="GO:0070181">
    <property type="term" value="F:small ribosomal subunit rRNA binding"/>
    <property type="evidence" value="ECO:0007669"/>
    <property type="project" value="TreeGrafter"/>
</dbReference>
<dbReference type="SUPFAM" id="SSF54995">
    <property type="entry name" value="Ribosomal protein S6"/>
    <property type="match status" value="1"/>
</dbReference>
<evidence type="ECO:0000256" key="3">
    <source>
        <dbReference type="ARBA" id="ARBA00023274"/>
    </source>
</evidence>
<organism evidence="7 8">
    <name type="scientific">Candidatus Johnevansia muelleri</name>
    <dbReference type="NCBI Taxonomy" id="1495769"/>
    <lineage>
        <taxon>Bacteria</taxon>
        <taxon>Pseudomonadati</taxon>
        <taxon>Pseudomonadota</taxon>
        <taxon>Gammaproteobacteria</taxon>
        <taxon>Candidatus Johnevansiales</taxon>
        <taxon>Candidatus Johnevansiaceae</taxon>
        <taxon>Candidatus Johnevansia</taxon>
    </lineage>
</organism>
<dbReference type="InterPro" id="IPR035980">
    <property type="entry name" value="Ribosomal_bS6_sf"/>
</dbReference>
<sequence>MRNYEIILLTYHYINLTDIINDYTYLIKTNGGIIHKFENLGIRLLSYIIKKVYKANYVLINLECNLIFINKFKQILNLNKNILRIMIISNKKNKLLEFIKILIHLIYILMK</sequence>
<protein>
    <recommendedName>
        <fullName evidence="5 6">Small ribosomal subunit protein bS6</fullName>
    </recommendedName>
</protein>
<keyword evidence="2 6" id="KW-0689">Ribosomal protein</keyword>
<keyword evidence="6" id="KW-0694">RNA-binding</keyword>
<dbReference type="InterPro" id="IPR014717">
    <property type="entry name" value="Transl_elong_EF1B/ribsomal_bS6"/>
</dbReference>
<dbReference type="NCBIfam" id="TIGR00166">
    <property type="entry name" value="S6"/>
    <property type="match status" value="1"/>
</dbReference>
<evidence type="ECO:0000256" key="6">
    <source>
        <dbReference type="HAMAP-Rule" id="MF_00360"/>
    </source>
</evidence>
<dbReference type="Proteomes" id="UP000032420">
    <property type="component" value="Chromosome I"/>
</dbReference>
<dbReference type="KEGG" id="eme:CEM_317"/>
<evidence type="ECO:0000256" key="4">
    <source>
        <dbReference type="ARBA" id="ARBA00035104"/>
    </source>
</evidence>